<accession>A0A0L0TCI4</accession>
<dbReference type="EMBL" id="GG745381">
    <property type="protein sequence ID" value="KNE72543.1"/>
    <property type="molecule type" value="Genomic_DNA"/>
</dbReference>
<reference evidence="2 3" key="1">
    <citation type="submission" date="2009-11" db="EMBL/GenBank/DDBJ databases">
        <title>Annotation of Allomyces macrogynus ATCC 38327.</title>
        <authorList>
            <consortium name="The Broad Institute Genome Sequencing Platform"/>
            <person name="Russ C."/>
            <person name="Cuomo C."/>
            <person name="Burger G."/>
            <person name="Gray M.W."/>
            <person name="Holland P.W.H."/>
            <person name="King N."/>
            <person name="Lang F.B.F."/>
            <person name="Roger A.J."/>
            <person name="Ruiz-Trillo I."/>
            <person name="Young S.K."/>
            <person name="Zeng Q."/>
            <person name="Gargeya S."/>
            <person name="Fitzgerald M."/>
            <person name="Haas B."/>
            <person name="Abouelleil A."/>
            <person name="Alvarado L."/>
            <person name="Arachchi H.M."/>
            <person name="Berlin A."/>
            <person name="Chapman S.B."/>
            <person name="Gearin G."/>
            <person name="Goldberg J."/>
            <person name="Griggs A."/>
            <person name="Gujja S."/>
            <person name="Hansen M."/>
            <person name="Heiman D."/>
            <person name="Howarth C."/>
            <person name="Larimer J."/>
            <person name="Lui A."/>
            <person name="MacDonald P.J.P."/>
            <person name="McCowen C."/>
            <person name="Montmayeur A."/>
            <person name="Murphy C."/>
            <person name="Neiman D."/>
            <person name="Pearson M."/>
            <person name="Priest M."/>
            <person name="Roberts A."/>
            <person name="Saif S."/>
            <person name="Shea T."/>
            <person name="Sisk P."/>
            <person name="Stolte C."/>
            <person name="Sykes S."/>
            <person name="Wortman J."/>
            <person name="Nusbaum C."/>
            <person name="Birren B."/>
        </authorList>
    </citation>
    <scope>NUCLEOTIDE SEQUENCE [LARGE SCALE GENOMIC DNA]</scope>
    <source>
        <strain evidence="2 3">ATCC 38327</strain>
    </source>
</reference>
<sequence>MLIGFVFVRRFFVGTGRFLATFGQAAAHHRQWTTHDDPPRARWSASAISSWGGSLSGGGMCVAKIGPLGGGDWRGPKTSKRSMEEALEQSSGASSRSTVNLAPSRRPSTARAARVGAGRPSPRVGESRHAVRRWPAGLRFGTRQGSRRWSWTPTTLPRTLNLSSSSSTIGRSPVLSPLHPPHLQRRQRRRHCARSLDLLAQHPALERRSILHALTAVIGLSTIARLCSARCSAPAAPASTK</sequence>
<organism evidence="2 3">
    <name type="scientific">Allomyces macrogynus (strain ATCC 38327)</name>
    <name type="common">Allomyces javanicus var. macrogynus</name>
    <dbReference type="NCBI Taxonomy" id="578462"/>
    <lineage>
        <taxon>Eukaryota</taxon>
        <taxon>Fungi</taxon>
        <taxon>Fungi incertae sedis</taxon>
        <taxon>Blastocladiomycota</taxon>
        <taxon>Blastocladiomycetes</taxon>
        <taxon>Blastocladiales</taxon>
        <taxon>Blastocladiaceae</taxon>
        <taxon>Allomyces</taxon>
    </lineage>
</organism>
<dbReference type="VEuPathDB" id="FungiDB:AMAG_20601"/>
<feature type="region of interest" description="Disordered" evidence="1">
    <location>
        <begin position="67"/>
        <end position="129"/>
    </location>
</feature>
<dbReference type="Proteomes" id="UP000054350">
    <property type="component" value="Unassembled WGS sequence"/>
</dbReference>
<evidence type="ECO:0000313" key="3">
    <source>
        <dbReference type="Proteomes" id="UP000054350"/>
    </source>
</evidence>
<protein>
    <submittedName>
        <fullName evidence="2">Uncharacterized protein</fullName>
    </submittedName>
</protein>
<evidence type="ECO:0000313" key="2">
    <source>
        <dbReference type="EMBL" id="KNE72543.1"/>
    </source>
</evidence>
<feature type="region of interest" description="Disordered" evidence="1">
    <location>
        <begin position="162"/>
        <end position="187"/>
    </location>
</feature>
<dbReference type="AlphaFoldDB" id="A0A0L0TCI4"/>
<name>A0A0L0TCI4_ALLM3</name>
<feature type="compositionally biased region" description="Low complexity" evidence="1">
    <location>
        <begin position="102"/>
        <end position="114"/>
    </location>
</feature>
<feature type="compositionally biased region" description="Polar residues" evidence="1">
    <location>
        <begin position="88"/>
        <end position="101"/>
    </location>
</feature>
<proteinExistence type="predicted"/>
<evidence type="ECO:0000256" key="1">
    <source>
        <dbReference type="SAM" id="MobiDB-lite"/>
    </source>
</evidence>
<keyword evidence="3" id="KW-1185">Reference proteome</keyword>
<reference evidence="3" key="2">
    <citation type="submission" date="2009-11" db="EMBL/GenBank/DDBJ databases">
        <title>The Genome Sequence of Allomyces macrogynus strain ATCC 38327.</title>
        <authorList>
            <consortium name="The Broad Institute Genome Sequencing Platform"/>
            <person name="Russ C."/>
            <person name="Cuomo C."/>
            <person name="Shea T."/>
            <person name="Young S.K."/>
            <person name="Zeng Q."/>
            <person name="Koehrsen M."/>
            <person name="Haas B."/>
            <person name="Borodovsky M."/>
            <person name="Guigo R."/>
            <person name="Alvarado L."/>
            <person name="Berlin A."/>
            <person name="Borenstein D."/>
            <person name="Chen Z."/>
            <person name="Engels R."/>
            <person name="Freedman E."/>
            <person name="Gellesch M."/>
            <person name="Goldberg J."/>
            <person name="Griggs A."/>
            <person name="Gujja S."/>
            <person name="Heiman D."/>
            <person name="Hepburn T."/>
            <person name="Howarth C."/>
            <person name="Jen D."/>
            <person name="Larson L."/>
            <person name="Lewis B."/>
            <person name="Mehta T."/>
            <person name="Park D."/>
            <person name="Pearson M."/>
            <person name="Roberts A."/>
            <person name="Saif S."/>
            <person name="Shenoy N."/>
            <person name="Sisk P."/>
            <person name="Stolte C."/>
            <person name="Sykes S."/>
            <person name="Walk T."/>
            <person name="White J."/>
            <person name="Yandava C."/>
            <person name="Burger G."/>
            <person name="Gray M.W."/>
            <person name="Holland P.W.H."/>
            <person name="King N."/>
            <person name="Lang F.B.F."/>
            <person name="Roger A.J."/>
            <person name="Ruiz-Trillo I."/>
            <person name="Lander E."/>
            <person name="Nusbaum C."/>
        </authorList>
    </citation>
    <scope>NUCLEOTIDE SEQUENCE [LARGE SCALE GENOMIC DNA]</scope>
    <source>
        <strain evidence="3">ATCC 38327</strain>
    </source>
</reference>
<gene>
    <name evidence="2" type="ORF">AMAG_20601</name>
</gene>